<evidence type="ECO:0000256" key="4">
    <source>
        <dbReference type="ARBA" id="ARBA00074799"/>
    </source>
</evidence>
<dbReference type="GO" id="GO:0006203">
    <property type="term" value="P:dGTP catabolic process"/>
    <property type="evidence" value="ECO:0007669"/>
    <property type="project" value="TreeGrafter"/>
</dbReference>
<dbReference type="Proteomes" id="UP000288361">
    <property type="component" value="Unassembled WGS sequence"/>
</dbReference>
<dbReference type="FunFam" id="1.10.287.1080:FF:000001">
    <property type="entry name" value="Nucleoside triphosphate pyrophosphohydrolase"/>
    <property type="match status" value="1"/>
</dbReference>
<comment type="catalytic activity">
    <reaction evidence="1">
        <text>ATP + H2O = AMP + diphosphate + H(+)</text>
        <dbReference type="Rhea" id="RHEA:14245"/>
        <dbReference type="ChEBI" id="CHEBI:15377"/>
        <dbReference type="ChEBI" id="CHEBI:15378"/>
        <dbReference type="ChEBI" id="CHEBI:30616"/>
        <dbReference type="ChEBI" id="CHEBI:33019"/>
        <dbReference type="ChEBI" id="CHEBI:456215"/>
        <dbReference type="EC" id="3.6.1.8"/>
    </reaction>
</comment>
<evidence type="ECO:0000256" key="5">
    <source>
        <dbReference type="SAM" id="Coils"/>
    </source>
</evidence>
<comment type="similarity">
    <text evidence="2">Belongs to the nucleoside triphosphate pyrophosphohydrolase family.</text>
</comment>
<dbReference type="GO" id="GO:0046076">
    <property type="term" value="P:dTTP catabolic process"/>
    <property type="evidence" value="ECO:0007669"/>
    <property type="project" value="TreeGrafter"/>
</dbReference>
<name>A0A432YVY7_9GAMM</name>
<keyword evidence="5" id="KW-0175">Coiled coil</keyword>
<feature type="coiled-coil region" evidence="5">
    <location>
        <begin position="173"/>
        <end position="235"/>
    </location>
</feature>
<dbReference type="Pfam" id="PF03819">
    <property type="entry name" value="MazG"/>
    <property type="match status" value="2"/>
</dbReference>
<dbReference type="EC" id="3.6.1.8" evidence="3"/>
<feature type="domain" description="NTP pyrophosphohydrolase MazG-like" evidence="6">
    <location>
        <begin position="176"/>
        <end position="229"/>
    </location>
</feature>
<dbReference type="GO" id="GO:0046047">
    <property type="term" value="P:TTP catabolic process"/>
    <property type="evidence" value="ECO:0007669"/>
    <property type="project" value="TreeGrafter"/>
</dbReference>
<comment type="caution">
    <text evidence="7">The sequence shown here is derived from an EMBL/GenBank/DDBJ whole genome shotgun (WGS) entry which is preliminary data.</text>
</comment>
<evidence type="ECO:0000256" key="2">
    <source>
        <dbReference type="ARBA" id="ARBA00061115"/>
    </source>
</evidence>
<dbReference type="Gene3D" id="1.10.287.1080">
    <property type="entry name" value="MazG-like"/>
    <property type="match status" value="2"/>
</dbReference>
<evidence type="ECO:0000313" key="8">
    <source>
        <dbReference type="Proteomes" id="UP000288361"/>
    </source>
</evidence>
<evidence type="ECO:0000259" key="6">
    <source>
        <dbReference type="Pfam" id="PF03819"/>
    </source>
</evidence>
<proteinExistence type="inferred from homology"/>
<dbReference type="EMBL" id="PIQA01000001">
    <property type="protein sequence ID" value="RUO67489.1"/>
    <property type="molecule type" value="Genomic_DNA"/>
</dbReference>
<dbReference type="SUPFAM" id="SSF101386">
    <property type="entry name" value="all-alpha NTP pyrophosphatases"/>
    <property type="match status" value="2"/>
</dbReference>
<reference evidence="7 8" key="1">
    <citation type="journal article" date="2011" name="Front. Microbiol.">
        <title>Genomic signatures of strain selection and enhancement in Bacillus atrophaeus var. globigii, a historical biowarfare simulant.</title>
        <authorList>
            <person name="Gibbons H.S."/>
            <person name="Broomall S.M."/>
            <person name="McNew L.A."/>
            <person name="Daligault H."/>
            <person name="Chapman C."/>
            <person name="Bruce D."/>
            <person name="Karavis M."/>
            <person name="Krepps M."/>
            <person name="McGregor P.A."/>
            <person name="Hong C."/>
            <person name="Park K.H."/>
            <person name="Akmal A."/>
            <person name="Feldman A."/>
            <person name="Lin J.S."/>
            <person name="Chang W.E."/>
            <person name="Higgs B.W."/>
            <person name="Demirev P."/>
            <person name="Lindquist J."/>
            <person name="Liem A."/>
            <person name="Fochler E."/>
            <person name="Read T.D."/>
            <person name="Tapia R."/>
            <person name="Johnson S."/>
            <person name="Bishop-Lilly K.A."/>
            <person name="Detter C."/>
            <person name="Han C."/>
            <person name="Sozhamannan S."/>
            <person name="Rosenzweig C.N."/>
            <person name="Skowronski E.W."/>
        </authorList>
    </citation>
    <scope>NUCLEOTIDE SEQUENCE [LARGE SCALE GENOMIC DNA]</scope>
    <source>
        <strain evidence="7 8">TPS4-2</strain>
    </source>
</reference>
<dbReference type="InterPro" id="IPR048011">
    <property type="entry name" value="NTP-PPase_MazG-like_C"/>
</dbReference>
<evidence type="ECO:0000313" key="7">
    <source>
        <dbReference type="EMBL" id="RUO67489.1"/>
    </source>
</evidence>
<dbReference type="GO" id="GO:0046061">
    <property type="term" value="P:dATP catabolic process"/>
    <property type="evidence" value="ECO:0007669"/>
    <property type="project" value="TreeGrafter"/>
</dbReference>
<dbReference type="GO" id="GO:0046081">
    <property type="term" value="P:dUTP catabolic process"/>
    <property type="evidence" value="ECO:0007669"/>
    <property type="project" value="TreeGrafter"/>
</dbReference>
<dbReference type="CDD" id="cd11528">
    <property type="entry name" value="NTP-PPase_MazG_Nterm"/>
    <property type="match status" value="1"/>
</dbReference>
<dbReference type="InterPro" id="IPR011551">
    <property type="entry name" value="NTP_PyrPHydrolase_MazG"/>
</dbReference>
<dbReference type="PANTHER" id="PTHR30522:SF0">
    <property type="entry name" value="NUCLEOSIDE TRIPHOSPHATE PYROPHOSPHOHYDROLASE"/>
    <property type="match status" value="1"/>
</dbReference>
<dbReference type="CDD" id="cd11529">
    <property type="entry name" value="NTP-PPase_MazG_Cterm"/>
    <property type="match status" value="1"/>
</dbReference>
<dbReference type="AlphaFoldDB" id="A0A432YVY7"/>
<organism evidence="7 8">
    <name type="scientific">Idiomarina piscisalsi</name>
    <dbReference type="NCBI Taxonomy" id="1096243"/>
    <lineage>
        <taxon>Bacteria</taxon>
        <taxon>Pseudomonadati</taxon>
        <taxon>Pseudomonadota</taxon>
        <taxon>Gammaproteobacteria</taxon>
        <taxon>Alteromonadales</taxon>
        <taxon>Idiomarinaceae</taxon>
        <taxon>Idiomarina</taxon>
    </lineage>
</organism>
<feature type="domain" description="NTP pyrophosphohydrolase MazG-like" evidence="6">
    <location>
        <begin position="31"/>
        <end position="104"/>
    </location>
</feature>
<dbReference type="GO" id="GO:0047693">
    <property type="term" value="F:ATP diphosphatase activity"/>
    <property type="evidence" value="ECO:0007669"/>
    <property type="project" value="UniProtKB-EC"/>
</dbReference>
<keyword evidence="7" id="KW-0378">Hydrolase</keyword>
<dbReference type="GO" id="GO:0006950">
    <property type="term" value="P:response to stress"/>
    <property type="evidence" value="ECO:0007669"/>
    <property type="project" value="UniProtKB-ARBA"/>
</dbReference>
<protein>
    <recommendedName>
        <fullName evidence="4">Nucleoside triphosphate pyrophosphohydrolase</fullName>
        <ecNumber evidence="3">3.6.1.8</ecNumber>
    </recommendedName>
</protein>
<sequence>MTSEFNGVAELTEVMRRLRDPEGGCPWDLKQNFESLLPYTIEETYEVVDAIQSGDMAAIKDELGDLLFQVVFYAQLAKEQGDFVFDDIAAHTANKLISRHPHVFGSDAERNLSDAEIKAQWEQIKQQERTEKNARGSVFDDIPSQLPSILKASKLQKRAASVGFDWPEAEPVYDKIEEEIQEVKEATDQEHIEEEIGDLLFAVVNLARHKQVNPEAALQRANEKFKSRFQNIEQRLSEQDKHPTDCNLDELEALWQQAKKV</sequence>
<accession>A0A432YVY7</accession>
<gene>
    <name evidence="7" type="ORF">CWI73_01070</name>
</gene>
<evidence type="ECO:0000256" key="3">
    <source>
        <dbReference type="ARBA" id="ARBA00066372"/>
    </source>
</evidence>
<evidence type="ECO:0000256" key="1">
    <source>
        <dbReference type="ARBA" id="ARBA00052141"/>
    </source>
</evidence>
<dbReference type="NCBIfam" id="NF007113">
    <property type="entry name" value="PRK09562.1"/>
    <property type="match status" value="1"/>
</dbReference>
<dbReference type="PANTHER" id="PTHR30522">
    <property type="entry name" value="NUCLEOSIDE TRIPHOSPHATE PYROPHOSPHOHYDROLASE"/>
    <property type="match status" value="1"/>
</dbReference>
<dbReference type="RefSeq" id="WP_126751159.1">
    <property type="nucleotide sequence ID" value="NZ_JBHUMT010000016.1"/>
</dbReference>
<dbReference type="NCBIfam" id="TIGR00444">
    <property type="entry name" value="mazG"/>
    <property type="match status" value="1"/>
</dbReference>
<dbReference type="FunFam" id="1.10.287.1080:FF:000003">
    <property type="entry name" value="Nucleoside triphosphate pyrophosphohydrolase"/>
    <property type="match status" value="1"/>
</dbReference>
<dbReference type="InterPro" id="IPR048015">
    <property type="entry name" value="NTP-PPase_MazG-like_N"/>
</dbReference>
<dbReference type="InterPro" id="IPR004518">
    <property type="entry name" value="MazG-like_dom"/>
</dbReference>
<dbReference type="GO" id="GO:0046052">
    <property type="term" value="P:UTP catabolic process"/>
    <property type="evidence" value="ECO:0007669"/>
    <property type="project" value="TreeGrafter"/>
</dbReference>